<name>A0A9N7RNK5_STRHE</name>
<dbReference type="AlphaFoldDB" id="A0A9N7RNK5"/>
<accession>A0A9N7RNK5</accession>
<evidence type="ECO:0000313" key="2">
    <source>
        <dbReference type="EMBL" id="CAA0839236.1"/>
    </source>
</evidence>
<organism evidence="2 3">
    <name type="scientific">Striga hermonthica</name>
    <name type="common">Purple witchweed</name>
    <name type="synonym">Buchnera hermonthica</name>
    <dbReference type="NCBI Taxonomy" id="68872"/>
    <lineage>
        <taxon>Eukaryota</taxon>
        <taxon>Viridiplantae</taxon>
        <taxon>Streptophyta</taxon>
        <taxon>Embryophyta</taxon>
        <taxon>Tracheophyta</taxon>
        <taxon>Spermatophyta</taxon>
        <taxon>Magnoliopsida</taxon>
        <taxon>eudicotyledons</taxon>
        <taxon>Gunneridae</taxon>
        <taxon>Pentapetalae</taxon>
        <taxon>asterids</taxon>
        <taxon>lamiids</taxon>
        <taxon>Lamiales</taxon>
        <taxon>Orobanchaceae</taxon>
        <taxon>Buchnereae</taxon>
        <taxon>Striga</taxon>
    </lineage>
</organism>
<dbReference type="EMBL" id="CACSLK010031421">
    <property type="protein sequence ID" value="CAA0839236.1"/>
    <property type="molecule type" value="Genomic_DNA"/>
</dbReference>
<dbReference type="PANTHER" id="PTHR34284:SF1">
    <property type="entry name" value="FG-GAP REPEAT-CONTAINING PROTEIN"/>
    <property type="match status" value="1"/>
</dbReference>
<evidence type="ECO:0000256" key="1">
    <source>
        <dbReference type="SAM" id="Phobius"/>
    </source>
</evidence>
<keyword evidence="1" id="KW-0472">Membrane</keyword>
<comment type="caution">
    <text evidence="2">The sequence shown here is derived from an EMBL/GenBank/DDBJ whole genome shotgun (WGS) entry which is preliminary data.</text>
</comment>
<keyword evidence="1" id="KW-0812">Transmembrane</keyword>
<protein>
    <submittedName>
        <fullName evidence="2">FG-GAP repeat-containing protein</fullName>
    </submittedName>
</protein>
<keyword evidence="3" id="KW-1185">Reference proteome</keyword>
<sequence length="696" mass="77449">MSRMSGSVGSGRVEWIRSGRTEDVRMRKRDLAILSLSAFAIFFSLQHEGDFSFKEAWFHLSDDYPIKYEADRLPPPVVADLNGDGKKEVLVATHDAKIQVLEPHARRVDEGFSEARVLAEVSLLPDKLRIATGRRAVAMATGVIERNYNKREPRKQVLVVVTSGWSVMCFDHNLKKLWDVNLQKDFPHNAHHREIAISISNYTLRHGDSGLIIIGGRMEMQPHMHLDPFEEIEMADKNAEEHRRSATEKDASDNAGTVDLRHFAFYAFAGRSGELRWSRKNENIEAQSSDASQLIPQHNYKLDAHALNTRHPGEFECRDFRESILGVMPHHWDRREDTVLELAHFKRHKRKILKKVPGKNTNYQLHKPQEKQSPGKDVTKKVSNVIDKAVNIAKSATKKQHTQYIPTITNYTQLWWVPNVVVAHEKEGLEAIHLATGRTLCKLHLQEGGLHADINGDGVLDHVQVVGANGAEQTVVSGSMEVLRPCWAVATSGVPVREQLFNASICHHSPFNLFQHGDFSRSFGRHVDTSSLEVATPILIPRKDGHRHRKGSRGDVVFLTNRGEVTSYSPGLHGHDAIWNWQISTGATWSNLPSLSGLEAVVLSPGGSTLATFDLPAPPTHALVCEDFSGDGLTDVVLVTSSGIYGFVQTRQPGALFFSTLVGCLLVVMGVLFVSQYLNSSGSGKGKPRALSTVQL</sequence>
<feature type="transmembrane region" description="Helical" evidence="1">
    <location>
        <begin position="655"/>
        <end position="678"/>
    </location>
</feature>
<dbReference type="OrthoDB" id="270568at2759"/>
<evidence type="ECO:0000313" key="3">
    <source>
        <dbReference type="Proteomes" id="UP001153555"/>
    </source>
</evidence>
<gene>
    <name evidence="2" type="ORF">SHERM_05805</name>
</gene>
<dbReference type="Proteomes" id="UP001153555">
    <property type="component" value="Unassembled WGS sequence"/>
</dbReference>
<keyword evidence="1" id="KW-1133">Transmembrane helix</keyword>
<proteinExistence type="predicted"/>
<reference evidence="2" key="1">
    <citation type="submission" date="2019-12" db="EMBL/GenBank/DDBJ databases">
        <authorList>
            <person name="Scholes J."/>
        </authorList>
    </citation>
    <scope>NUCLEOTIDE SEQUENCE</scope>
</reference>
<dbReference type="PANTHER" id="PTHR34284">
    <property type="entry name" value="FG-GAP REPEAT-CONTAINING PROTEIN"/>
    <property type="match status" value="1"/>
</dbReference>